<feature type="compositionally biased region" description="Basic and acidic residues" evidence="4">
    <location>
        <begin position="163"/>
        <end position="179"/>
    </location>
</feature>
<feature type="compositionally biased region" description="Basic and acidic residues" evidence="4">
    <location>
        <begin position="348"/>
        <end position="366"/>
    </location>
</feature>
<gene>
    <name evidence="6" type="ORF">PSHT_07290</name>
</gene>
<feature type="compositionally biased region" description="Polar residues" evidence="4">
    <location>
        <begin position="309"/>
        <end position="319"/>
    </location>
</feature>
<feature type="domain" description="MI" evidence="5">
    <location>
        <begin position="717"/>
        <end position="860"/>
    </location>
</feature>
<reference evidence="7" key="2">
    <citation type="journal article" date="2018" name="BMC Genomics">
        <title>Genomic insights into host adaptation between the wheat stripe rust pathogen (Puccinia striiformis f. sp. tritici) and the barley stripe rust pathogen (Puccinia striiformis f. sp. hordei).</title>
        <authorList>
            <person name="Xia C."/>
            <person name="Wang M."/>
            <person name="Yin C."/>
            <person name="Cornejo O.E."/>
            <person name="Hulbert S.H."/>
            <person name="Chen X."/>
        </authorList>
    </citation>
    <scope>NUCLEOTIDE SEQUENCE [LARGE SCALE GENOMIC DNA]</scope>
    <source>
        <strain evidence="7">93TX-2</strain>
    </source>
</reference>
<dbReference type="PANTHER" id="PTHR18034">
    <property type="entry name" value="CELL CYCLE CONTROL PROTEIN CWF22-RELATED"/>
    <property type="match status" value="1"/>
</dbReference>
<evidence type="ECO:0000256" key="2">
    <source>
        <dbReference type="ARBA" id="ARBA00006856"/>
    </source>
</evidence>
<evidence type="ECO:0000256" key="4">
    <source>
        <dbReference type="SAM" id="MobiDB-lite"/>
    </source>
</evidence>
<comment type="caution">
    <text evidence="6">The sequence shown here is derived from an EMBL/GenBank/DDBJ whole genome shotgun (WGS) entry which is preliminary data.</text>
</comment>
<feature type="compositionally biased region" description="Polar residues" evidence="4">
    <location>
        <begin position="336"/>
        <end position="347"/>
    </location>
</feature>
<dbReference type="GO" id="GO:0005730">
    <property type="term" value="C:nucleolus"/>
    <property type="evidence" value="ECO:0007669"/>
    <property type="project" value="UniProtKB-SubCell"/>
</dbReference>
<evidence type="ECO:0000256" key="3">
    <source>
        <dbReference type="ARBA" id="ARBA00023242"/>
    </source>
</evidence>
<keyword evidence="3" id="KW-0539">Nucleus</keyword>
<evidence type="ECO:0000256" key="1">
    <source>
        <dbReference type="ARBA" id="ARBA00004604"/>
    </source>
</evidence>
<dbReference type="EMBL" id="PKSM01000088">
    <property type="protein sequence ID" value="POW14879.1"/>
    <property type="molecule type" value="Genomic_DNA"/>
</dbReference>
<feature type="region of interest" description="Disordered" evidence="4">
    <location>
        <begin position="274"/>
        <end position="398"/>
    </location>
</feature>
<organism evidence="6 7">
    <name type="scientific">Puccinia striiformis</name>
    <dbReference type="NCBI Taxonomy" id="27350"/>
    <lineage>
        <taxon>Eukaryota</taxon>
        <taxon>Fungi</taxon>
        <taxon>Dikarya</taxon>
        <taxon>Basidiomycota</taxon>
        <taxon>Pucciniomycotina</taxon>
        <taxon>Pucciniomycetes</taxon>
        <taxon>Pucciniales</taxon>
        <taxon>Pucciniaceae</taxon>
        <taxon>Puccinia</taxon>
    </lineage>
</organism>
<dbReference type="GO" id="GO:0003723">
    <property type="term" value="F:RNA binding"/>
    <property type="evidence" value="ECO:0007669"/>
    <property type="project" value="InterPro"/>
</dbReference>
<dbReference type="PROSITE" id="PS51366">
    <property type="entry name" value="MI"/>
    <property type="match status" value="1"/>
</dbReference>
<feature type="region of interest" description="Disordered" evidence="4">
    <location>
        <begin position="107"/>
        <end position="228"/>
    </location>
</feature>
<evidence type="ECO:0000313" key="6">
    <source>
        <dbReference type="EMBL" id="POW14879.1"/>
    </source>
</evidence>
<dbReference type="SUPFAM" id="SSF48371">
    <property type="entry name" value="ARM repeat"/>
    <property type="match status" value="1"/>
</dbReference>
<feature type="compositionally biased region" description="Low complexity" evidence="4">
    <location>
        <begin position="128"/>
        <end position="142"/>
    </location>
</feature>
<dbReference type="GO" id="GO:0042274">
    <property type="term" value="P:ribosomal small subunit biogenesis"/>
    <property type="evidence" value="ECO:0007669"/>
    <property type="project" value="TreeGrafter"/>
</dbReference>
<dbReference type="AlphaFoldDB" id="A0A2S4VZF0"/>
<dbReference type="PANTHER" id="PTHR18034:SF4">
    <property type="entry name" value="NUCLEOLAR MIF4G DOMAIN-CONTAINING PROTEIN 1"/>
    <property type="match status" value="1"/>
</dbReference>
<comment type="similarity">
    <text evidence="2">Belongs to the CWC22 family.</text>
</comment>
<evidence type="ECO:0000259" key="5">
    <source>
        <dbReference type="PROSITE" id="PS51366"/>
    </source>
</evidence>
<proteinExistence type="inferred from homology"/>
<sequence length="1004" mass="112146">MHTSSFRSRISSLDHKQFGSIYSVTRKRSTTIQDKTRTQFDWNQIEEIALHGAYPTRLLHSQSVFLPRLTFSIDHCFYRTYQHPTRKRKNLSLPPQLAAELTALGHSVGTNSNGWNARKYSKSSAGGKPAQKQSSSKHPSSSTDRRDRNASLKNTTAAKRGKPPSELKPNKKRKIDDVPPKAQGPSSSKLKSGTALENLLKKQQQPQLVQKTKNQKHKSKSKEEQFEDQQIAWLEAQLGLKSGRESKDKLRQEFEDDGLEDLFDGLDELDQLVENLDAPQDQDDRVNGNVNLDEDQPDDDRWDHEISSEADQSLDSESTWHGCGNIIDGSDGLDSRNPSPVEASTSHTELDKLGQVRLADKLDRPEAVPPSADNPTRYVPPHLRSKQQAPTQAHEKPDKPLLDLRLKRQMNGILNRVSPTSLPVCLESLRDLYMSHPRAVITHGLGDMILDLISSKDSLSSALLVTYAALVSAITRGGVQVSGVEIGWAATFIAELTAKICTIYETAGPNSTTTDEFGKSGINLLGFLSHLYFFQVVSCTLVYDIVRLLTETGLSEQRVEGLIVLLKASGLRLRHDDPSALKDIIILVQAHRKKLENPSPRTMFMLDTLTDLKNNKVRNEPQSGSGTNEELQENLKKYLGGLSKKTGSDPEPIQFKLKDLQEAHKKGKWWLVGAGWNGNPLVDEKIQLQGRSQEGSTQDPTNKAMIDLARRQGMNTDVRRSIFNAIMTGEDYVDACEKINQLSLNSVQQREIIRVLLHCLGKEKNYNPYYTMIGQKLASESRSIQITMQFLLWDFFRELGEKEVGGQEMLKNLNLEQDGAQNDNHGGSMDLKKLQHLAWAYGWWIAKGSLAITVLKPLPFGCLQSKTQEFLSILISLIFVSIHSASPTLIPASSSSNISASVTSTSTKLTKIDSPSLETIFKKLLVNSTLSRSFLGFLVEESNQTGYEFYLNKFITHPLSSSSNLSSNHLDFFGLKVPQSRLVYFLNLITLSKSCIVDFLSDQI</sequence>
<evidence type="ECO:0000313" key="7">
    <source>
        <dbReference type="Proteomes" id="UP000238274"/>
    </source>
</evidence>
<dbReference type="Proteomes" id="UP000238274">
    <property type="component" value="Unassembled WGS sequence"/>
</dbReference>
<dbReference type="OrthoDB" id="361797at2759"/>
<dbReference type="SMART" id="SM00544">
    <property type="entry name" value="MA3"/>
    <property type="match status" value="1"/>
</dbReference>
<dbReference type="InterPro" id="IPR003891">
    <property type="entry name" value="Initiation_fac_eIF4g_MI"/>
</dbReference>
<accession>A0A2S4VZF0</accession>
<dbReference type="Pfam" id="PF02854">
    <property type="entry name" value="MIF4G"/>
    <property type="match status" value="1"/>
</dbReference>
<dbReference type="Gene3D" id="1.25.40.180">
    <property type="match status" value="1"/>
</dbReference>
<dbReference type="VEuPathDB" id="FungiDB:PSTT_02492"/>
<dbReference type="InterPro" id="IPR016024">
    <property type="entry name" value="ARM-type_fold"/>
</dbReference>
<dbReference type="SMART" id="SM00543">
    <property type="entry name" value="MIF4G"/>
    <property type="match status" value="1"/>
</dbReference>
<dbReference type="InterPro" id="IPR050781">
    <property type="entry name" value="CWC22_splicing_factor"/>
</dbReference>
<dbReference type="Pfam" id="PF02847">
    <property type="entry name" value="MA3"/>
    <property type="match status" value="1"/>
</dbReference>
<dbReference type="InterPro" id="IPR003890">
    <property type="entry name" value="MIF4G-like_typ-3"/>
</dbReference>
<reference evidence="7" key="3">
    <citation type="journal article" date="2018" name="Mol. Plant Microbe Interact.">
        <title>Genome sequence resources for the wheat stripe rust pathogen (Puccinia striiformis f. sp. tritici) and the barley stripe rust pathogen (Puccinia striiformis f. sp. hordei).</title>
        <authorList>
            <person name="Xia C."/>
            <person name="Wang M."/>
            <person name="Yin C."/>
            <person name="Cornejo O.E."/>
            <person name="Hulbert S.H."/>
            <person name="Chen X."/>
        </authorList>
    </citation>
    <scope>NUCLEOTIDE SEQUENCE [LARGE SCALE GENOMIC DNA]</scope>
    <source>
        <strain evidence="7">93TX-2</strain>
    </source>
</reference>
<reference evidence="6 7" key="1">
    <citation type="submission" date="2017-12" db="EMBL/GenBank/DDBJ databases">
        <title>Gene loss provides genomic basis for host adaptation in cereal stripe rust fungi.</title>
        <authorList>
            <person name="Xia C."/>
        </authorList>
    </citation>
    <scope>NUCLEOTIDE SEQUENCE [LARGE SCALE GENOMIC DNA]</scope>
    <source>
        <strain evidence="6 7">93TX-2</strain>
    </source>
</reference>
<feature type="compositionally biased region" description="Low complexity" evidence="4">
    <location>
        <begin position="196"/>
        <end position="212"/>
    </location>
</feature>
<keyword evidence="7" id="KW-1185">Reference proteome</keyword>
<dbReference type="VEuPathDB" id="FungiDB:PSHT_07290"/>
<comment type="subcellular location">
    <subcellularLocation>
        <location evidence="1">Nucleus</location>
        <location evidence="1">Nucleolus</location>
    </subcellularLocation>
</comment>
<protein>
    <recommendedName>
        <fullName evidence="5">MI domain-containing protein</fullName>
    </recommendedName>
</protein>
<name>A0A2S4VZF0_9BASI</name>